<feature type="transmembrane region" description="Helical" evidence="9">
    <location>
        <begin position="154"/>
        <end position="175"/>
    </location>
</feature>
<accession>A0A0R2PRZ6</accession>
<dbReference type="GO" id="GO:0005886">
    <property type="term" value="C:plasma membrane"/>
    <property type="evidence" value="ECO:0007669"/>
    <property type="project" value="UniProtKB-SubCell"/>
</dbReference>
<evidence type="ECO:0000256" key="4">
    <source>
        <dbReference type="ARBA" id="ARBA00022692"/>
    </source>
</evidence>
<keyword evidence="2 8" id="KW-0813">Transport</keyword>
<evidence type="ECO:0000256" key="1">
    <source>
        <dbReference type="ARBA" id="ARBA00004651"/>
    </source>
</evidence>
<dbReference type="GO" id="GO:0017038">
    <property type="term" value="P:protein import"/>
    <property type="evidence" value="ECO:0007669"/>
    <property type="project" value="TreeGrafter"/>
</dbReference>
<dbReference type="InterPro" id="IPR050790">
    <property type="entry name" value="ExbB/TolQ_transport"/>
</dbReference>
<keyword evidence="5 8" id="KW-0653">Protein transport</keyword>
<dbReference type="InterPro" id="IPR002898">
    <property type="entry name" value="MotA_ExbB_proton_chnl"/>
</dbReference>
<feature type="transmembrane region" description="Helical" evidence="9">
    <location>
        <begin position="113"/>
        <end position="134"/>
    </location>
</feature>
<evidence type="ECO:0000313" key="11">
    <source>
        <dbReference type="EMBL" id="KRO39666.1"/>
    </source>
</evidence>
<protein>
    <submittedName>
        <fullName evidence="11">Biopolymer transporter ExbB</fullName>
    </submittedName>
</protein>
<keyword evidence="3" id="KW-1003">Cell membrane</keyword>
<comment type="similarity">
    <text evidence="8">Belongs to the exbB/tolQ family.</text>
</comment>
<dbReference type="PANTHER" id="PTHR30625:SF15">
    <property type="entry name" value="BIOPOLYMER TRANSPORT PROTEIN EXBB"/>
    <property type="match status" value="1"/>
</dbReference>
<evidence type="ECO:0000256" key="8">
    <source>
        <dbReference type="RuleBase" id="RU004057"/>
    </source>
</evidence>
<dbReference type="EMBL" id="LIAV01000200">
    <property type="protein sequence ID" value="KRO39666.1"/>
    <property type="molecule type" value="Genomic_DNA"/>
</dbReference>
<keyword evidence="4 9" id="KW-0812">Transmembrane</keyword>
<dbReference type="Pfam" id="PF01618">
    <property type="entry name" value="MotA_ExbB"/>
    <property type="match status" value="1"/>
</dbReference>
<gene>
    <name evidence="11" type="ORF">ABR63_08080</name>
</gene>
<organism evidence="11 12">
    <name type="scientific">SAR86 cluster bacterium BACL1 MAG-120920-bin57</name>
    <dbReference type="NCBI Taxonomy" id="1655571"/>
    <lineage>
        <taxon>Bacteria</taxon>
        <taxon>Pseudomonadati</taxon>
        <taxon>Pseudomonadota</taxon>
        <taxon>Gammaproteobacteria</taxon>
        <taxon>SAR86 cluster</taxon>
    </lineage>
</organism>
<proteinExistence type="inferred from homology"/>
<dbReference type="Proteomes" id="UP000050874">
    <property type="component" value="Unassembled WGS sequence"/>
</dbReference>
<feature type="domain" description="MotA/TolQ/ExbB proton channel" evidence="10">
    <location>
        <begin position="74"/>
        <end position="186"/>
    </location>
</feature>
<name>A0A0R2PRZ6_9GAMM</name>
<comment type="caution">
    <text evidence="11">The sequence shown here is derived from an EMBL/GenBank/DDBJ whole genome shotgun (WGS) entry which is preliminary data.</text>
</comment>
<dbReference type="PANTHER" id="PTHR30625">
    <property type="entry name" value="PROTEIN TOLQ"/>
    <property type="match status" value="1"/>
</dbReference>
<dbReference type="AlphaFoldDB" id="A0A0R2PRZ6"/>
<feature type="transmembrane region" description="Helical" evidence="9">
    <location>
        <begin position="12"/>
        <end position="32"/>
    </location>
</feature>
<evidence type="ECO:0000313" key="12">
    <source>
        <dbReference type="Proteomes" id="UP000050874"/>
    </source>
</evidence>
<evidence type="ECO:0000256" key="5">
    <source>
        <dbReference type="ARBA" id="ARBA00022927"/>
    </source>
</evidence>
<keyword evidence="7 9" id="KW-0472">Membrane</keyword>
<evidence type="ECO:0000256" key="9">
    <source>
        <dbReference type="SAM" id="Phobius"/>
    </source>
</evidence>
<evidence type="ECO:0000256" key="6">
    <source>
        <dbReference type="ARBA" id="ARBA00022989"/>
    </source>
</evidence>
<sequence length="200" mass="22379">MNNILISGGWFIWPLLVCSILLISIVIERLWFLQRRLVAPKGLQRQVQNLINKNVFHAEHQEEISSTSQLGELLTYCHQYKSESREFVETKAEEKASEINLILERNLSMLSTIASISPLLGLLGTVVGMITVFGNIDVNGSANADLLAAGISEALITTAFGLIIAVPAIVFYRFFEQKTINLMSLLQANTSLFLDFMYKK</sequence>
<keyword evidence="6 9" id="KW-1133">Transmembrane helix</keyword>
<evidence type="ECO:0000256" key="7">
    <source>
        <dbReference type="ARBA" id="ARBA00023136"/>
    </source>
</evidence>
<evidence type="ECO:0000259" key="10">
    <source>
        <dbReference type="Pfam" id="PF01618"/>
    </source>
</evidence>
<reference evidence="12" key="1">
    <citation type="submission" date="2015-10" db="EMBL/GenBank/DDBJ databases">
        <title>Metagenome-Assembled Genomes uncover a global brackish microbiome.</title>
        <authorList>
            <person name="Hugerth L.W."/>
            <person name="Larsson J."/>
            <person name="Alneberg J."/>
            <person name="Lindh M.V."/>
            <person name="Legrand C."/>
            <person name="Pinhassi J."/>
            <person name="Andersson A."/>
        </authorList>
    </citation>
    <scope>NUCLEOTIDE SEQUENCE [LARGE SCALE GENOMIC DNA]</scope>
</reference>
<evidence type="ECO:0000256" key="3">
    <source>
        <dbReference type="ARBA" id="ARBA00022475"/>
    </source>
</evidence>
<evidence type="ECO:0000256" key="2">
    <source>
        <dbReference type="ARBA" id="ARBA00022448"/>
    </source>
</evidence>
<comment type="subcellular location">
    <subcellularLocation>
        <location evidence="1">Cell membrane</location>
        <topology evidence="1">Multi-pass membrane protein</topology>
    </subcellularLocation>
    <subcellularLocation>
        <location evidence="8">Membrane</location>
        <topology evidence="8">Multi-pass membrane protein</topology>
    </subcellularLocation>
</comment>